<evidence type="ECO:0000313" key="2">
    <source>
        <dbReference type="EMBL" id="BAK13092.1"/>
    </source>
</evidence>
<dbReference type="eggNOG" id="COG1670">
    <property type="taxonomic scope" value="Bacteria"/>
</dbReference>
<reference evidence="3" key="1">
    <citation type="journal article" date="2012" name="Appl. Microbiol. Biotechnol.">
        <title>The complete genome sequence of Pantoea ananatis AJ13355, an organism with great biotechnological potential.</title>
        <authorList>
            <person name="Hara Y."/>
            <person name="Kadotani N."/>
            <person name="Izui H."/>
            <person name="Katashkina J.I."/>
            <person name="Kuvaeva T.M."/>
            <person name="Andreeva I.G."/>
            <person name="Golubeva L.I."/>
            <person name="Malko D.B."/>
            <person name="Makeev V.J."/>
            <person name="Mashko S.V."/>
            <person name="Kozlov Y.I."/>
        </authorList>
    </citation>
    <scope>NUCLEOTIDE SEQUENCE [LARGE SCALE GENOMIC DNA]</scope>
    <source>
        <strain evidence="3">AJ13355</strain>
    </source>
</reference>
<dbReference type="SUPFAM" id="SSF55729">
    <property type="entry name" value="Acyl-CoA N-acyltransferases (Nat)"/>
    <property type="match status" value="1"/>
</dbReference>
<proteinExistence type="predicted"/>
<sequence length="167" mass="19074">MDITLRGREPGDAAAYQRLYGNPAVYPWTLQLPFPSVATWEKKFAKMDAEGFINFIAEVEGEMVGELTLFTNHNPRTRHCICFGIGVDPAFSGRGIGEHLIRNAMDYARNWLGITRMELEVFHDNHRALALYERLGFEREGIRRQASLREGKFHDVVMMAKLLTETA</sequence>
<name>A0A0H3L0Z8_PANAA</name>
<dbReference type="Proteomes" id="UP000006690">
    <property type="component" value="Chromosome"/>
</dbReference>
<dbReference type="OrthoDB" id="336415at2"/>
<dbReference type="PANTHER" id="PTHR43792">
    <property type="entry name" value="GNAT FAMILY, PUTATIVE (AFU_ORTHOLOGUE AFUA_3G00765)-RELATED-RELATED"/>
    <property type="match status" value="1"/>
</dbReference>
<gene>
    <name evidence="2" type="primary">yhhY</name>
    <name evidence="2" type="ordered locus">PAJ_3012</name>
</gene>
<accession>A0A0H3L0Z8</accession>
<organism evidence="2 3">
    <name type="scientific">Pantoea ananatis (strain AJ13355)</name>
    <dbReference type="NCBI Taxonomy" id="932677"/>
    <lineage>
        <taxon>Bacteria</taxon>
        <taxon>Pseudomonadati</taxon>
        <taxon>Pseudomonadota</taxon>
        <taxon>Gammaproteobacteria</taxon>
        <taxon>Enterobacterales</taxon>
        <taxon>Erwiniaceae</taxon>
        <taxon>Pantoea</taxon>
    </lineage>
</organism>
<dbReference type="Pfam" id="PF00583">
    <property type="entry name" value="Acetyltransf_1"/>
    <property type="match status" value="1"/>
</dbReference>
<dbReference type="InterPro" id="IPR016181">
    <property type="entry name" value="Acyl_CoA_acyltransferase"/>
</dbReference>
<dbReference type="PROSITE" id="PS51186">
    <property type="entry name" value="GNAT"/>
    <property type="match status" value="1"/>
</dbReference>
<dbReference type="PATRIC" id="fig|932677.3.peg.3498"/>
<evidence type="ECO:0000313" key="3">
    <source>
        <dbReference type="Proteomes" id="UP000006690"/>
    </source>
</evidence>
<protein>
    <submittedName>
        <fullName evidence="2">Acetyltransferase YhhY</fullName>
    </submittedName>
</protein>
<dbReference type="InterPro" id="IPR051531">
    <property type="entry name" value="N-acetyltransferase"/>
</dbReference>
<dbReference type="AlphaFoldDB" id="A0A0H3L0Z8"/>
<feature type="domain" description="N-acetyltransferase" evidence="1">
    <location>
        <begin position="3"/>
        <end position="164"/>
    </location>
</feature>
<dbReference type="GO" id="GO:0016747">
    <property type="term" value="F:acyltransferase activity, transferring groups other than amino-acyl groups"/>
    <property type="evidence" value="ECO:0007669"/>
    <property type="project" value="InterPro"/>
</dbReference>
<dbReference type="EMBL" id="AP012032">
    <property type="protein sequence ID" value="BAK13092.1"/>
    <property type="molecule type" value="Genomic_DNA"/>
</dbReference>
<evidence type="ECO:0000259" key="1">
    <source>
        <dbReference type="PROSITE" id="PS51186"/>
    </source>
</evidence>
<dbReference type="CDD" id="cd04301">
    <property type="entry name" value="NAT_SF"/>
    <property type="match status" value="1"/>
</dbReference>
<dbReference type="Gene3D" id="3.40.630.30">
    <property type="match status" value="1"/>
</dbReference>
<dbReference type="HOGENOM" id="CLU_013985_19_8_6"/>
<dbReference type="InterPro" id="IPR000182">
    <property type="entry name" value="GNAT_dom"/>
</dbReference>
<dbReference type="RefSeq" id="WP_014594843.1">
    <property type="nucleotide sequence ID" value="NC_017531.2"/>
</dbReference>
<dbReference type="KEGG" id="paj:PAJ_3012"/>